<dbReference type="SUPFAM" id="SSF52540">
    <property type="entry name" value="P-loop containing nucleoside triphosphate hydrolases"/>
    <property type="match status" value="2"/>
</dbReference>
<sequence>MTEMLAPDTLVSHPEHGQGRVIIDSGATVVVRFARSIEAVLRDLITVAPSLARALVTGQLDDSRDTLLRAQALAIRSVNDQWGVFSRSRVQLLPHQLWVCHRVNRSWPFRWLVADDVGLGKTIEAGLVLMPLIASGRVRRLLILAPAKLVPQWQQRLRQMFDIRLQPHSRAIDTPQLDFWDTANMVVASIHTLRGEVSGEDGRPSKFLDAEPWDAVVVDEAHHLHADERTGETLMFQLLRAMEERRRIGSLLLFTGTPHRGKDYGFLSLLSLLRPGEFTPDEDIEPQLAKLPEVMIRNNKATATDLRGNRLFTPVTVESREYAFSAEERAFYNTLSQFIVDGRAYASSLDGRAQTARMLVLITLQKLAASSIAAIRSALVRRRARLEQTADEARTLAMREEEGRTLDDRAADEEDRTPFAILAELMDGEIARLDELIELAEPIRQEHKIRRLVDLIEGELPPNEPVLLFTEYKATQALVVNALHERFGHGGCAFINGDERLDELRRPDGSVGPKSWSREAAADAFNQGDVRFLVSTEAAGEGIDLQERCATLIHVDMPWNPMRLHQRVGRLSRYGQTRPVQVFLLRNPETVEARIWDLLNAKLERIQQALSQVMEEQEDIGQLVVGMTGASFFERLFAEGQTRRAGGLAEWFDRETATIGGEDLVDRVKTMLGQVARFDFAQVGRNLPQVDLPDLERFFSAMLDAEGRRILKREDGLEVKTPAEWADADYALQDRYAGLVFDRAAKLGKMGAARLVGVGHRLFDTALDHGLKRTGVLAQLARLTAPTLVGVIEDEVTGQGASISRVVAGARLEADGTITVLRDWELLQDLNAIGRSDDLGRSSAYDISLEDAEKRLRSAIEMQAPLLADMLTRPRVRSEMLLIPEPMTPSAG</sequence>
<dbReference type="InterPro" id="IPR001650">
    <property type="entry name" value="Helicase_C-like"/>
</dbReference>
<evidence type="ECO:0000256" key="1">
    <source>
        <dbReference type="ARBA" id="ARBA00022801"/>
    </source>
</evidence>
<dbReference type="InterPro" id="IPR049730">
    <property type="entry name" value="SNF2/RAD54-like_C"/>
</dbReference>
<keyword evidence="5" id="KW-1185">Reference proteome</keyword>
<dbReference type="SMART" id="SM00490">
    <property type="entry name" value="HELICc"/>
    <property type="match status" value="1"/>
</dbReference>
<evidence type="ECO:0000313" key="5">
    <source>
        <dbReference type="Proteomes" id="UP001220395"/>
    </source>
</evidence>
<dbReference type="InterPro" id="IPR000330">
    <property type="entry name" value="SNF2_N"/>
</dbReference>
<dbReference type="Pfam" id="PF00271">
    <property type="entry name" value="Helicase_C"/>
    <property type="match status" value="1"/>
</dbReference>
<gene>
    <name evidence="4" type="ORF">PQ455_02885</name>
</gene>
<dbReference type="CDD" id="cd18793">
    <property type="entry name" value="SF2_C_SNF"/>
    <property type="match status" value="1"/>
</dbReference>
<protein>
    <submittedName>
        <fullName evidence="4">SNF2-related protein</fullName>
    </submittedName>
</protein>
<dbReference type="PROSITE" id="PS51194">
    <property type="entry name" value="HELICASE_CTER"/>
    <property type="match status" value="1"/>
</dbReference>
<feature type="domain" description="Helicase ATP-binding" evidence="2">
    <location>
        <begin position="112"/>
        <end position="276"/>
    </location>
</feature>
<organism evidence="4 5">
    <name type="scientific">Sphingomonas naphthae</name>
    <dbReference type="NCBI Taxonomy" id="1813468"/>
    <lineage>
        <taxon>Bacteria</taxon>
        <taxon>Pseudomonadati</taxon>
        <taxon>Pseudomonadota</taxon>
        <taxon>Alphaproteobacteria</taxon>
        <taxon>Sphingomonadales</taxon>
        <taxon>Sphingomonadaceae</taxon>
        <taxon>Sphingomonas</taxon>
    </lineage>
</organism>
<feature type="domain" description="Helicase C-terminal" evidence="3">
    <location>
        <begin position="448"/>
        <end position="621"/>
    </location>
</feature>
<dbReference type="InterPro" id="IPR014001">
    <property type="entry name" value="Helicase_ATP-bd"/>
</dbReference>
<proteinExistence type="predicted"/>
<evidence type="ECO:0000259" key="2">
    <source>
        <dbReference type="PROSITE" id="PS51192"/>
    </source>
</evidence>
<dbReference type="Gene3D" id="3.40.50.10810">
    <property type="entry name" value="Tandem AAA-ATPase domain"/>
    <property type="match status" value="1"/>
</dbReference>
<dbReference type="EMBL" id="CP117411">
    <property type="protein sequence ID" value="WCT74194.1"/>
    <property type="molecule type" value="Genomic_DNA"/>
</dbReference>
<dbReference type="RefSeq" id="WP_273689037.1">
    <property type="nucleotide sequence ID" value="NZ_CP117411.1"/>
</dbReference>
<dbReference type="Gene3D" id="3.40.50.300">
    <property type="entry name" value="P-loop containing nucleotide triphosphate hydrolases"/>
    <property type="match status" value="1"/>
</dbReference>
<dbReference type="InterPro" id="IPR038718">
    <property type="entry name" value="SNF2-like_sf"/>
</dbReference>
<dbReference type="Proteomes" id="UP001220395">
    <property type="component" value="Chromosome"/>
</dbReference>
<name>A0ABY7TM01_9SPHN</name>
<dbReference type="SMART" id="SM00487">
    <property type="entry name" value="DEXDc"/>
    <property type="match status" value="1"/>
</dbReference>
<evidence type="ECO:0000313" key="4">
    <source>
        <dbReference type="EMBL" id="WCT74194.1"/>
    </source>
</evidence>
<evidence type="ECO:0000259" key="3">
    <source>
        <dbReference type="PROSITE" id="PS51194"/>
    </source>
</evidence>
<keyword evidence="1" id="KW-0378">Hydrolase</keyword>
<dbReference type="InterPro" id="IPR027417">
    <property type="entry name" value="P-loop_NTPase"/>
</dbReference>
<accession>A0ABY7TM01</accession>
<dbReference type="Pfam" id="PF00176">
    <property type="entry name" value="SNF2-rel_dom"/>
    <property type="match status" value="1"/>
</dbReference>
<reference evidence="4 5" key="1">
    <citation type="submission" date="2023-02" db="EMBL/GenBank/DDBJ databases">
        <title>Genome sequence of Sphingomonas naphthae.</title>
        <authorList>
            <person name="Kim S."/>
            <person name="Heo J."/>
            <person name="Kwon S.-W."/>
        </authorList>
    </citation>
    <scope>NUCLEOTIDE SEQUENCE [LARGE SCALE GENOMIC DNA]</scope>
    <source>
        <strain evidence="4 5">KACC 18716</strain>
    </source>
</reference>
<dbReference type="PROSITE" id="PS51192">
    <property type="entry name" value="HELICASE_ATP_BIND_1"/>
    <property type="match status" value="1"/>
</dbReference>
<dbReference type="PANTHER" id="PTHR45766">
    <property type="entry name" value="DNA ANNEALING HELICASE AND ENDONUCLEASE ZRANB3 FAMILY MEMBER"/>
    <property type="match status" value="1"/>
</dbReference>
<dbReference type="PANTHER" id="PTHR45766:SF6">
    <property type="entry name" value="SWI_SNF-RELATED MATRIX-ASSOCIATED ACTIN-DEPENDENT REGULATOR OF CHROMATIN SUBFAMILY A-LIKE PROTEIN 1"/>
    <property type="match status" value="1"/>
</dbReference>